<keyword evidence="5" id="KW-0119">Carbohydrate metabolism</keyword>
<dbReference type="GO" id="GO:0016985">
    <property type="term" value="F:mannan endo-1,4-beta-mannosidase activity"/>
    <property type="evidence" value="ECO:0007669"/>
    <property type="project" value="InterPro"/>
</dbReference>
<keyword evidence="3 5" id="KW-0326">Glycosidase</keyword>
<evidence type="ECO:0000313" key="5">
    <source>
        <dbReference type="EMBL" id="OIQ90065.1"/>
    </source>
</evidence>
<sequence>MKLTHLASLVAAVATSLIVHASPAPREYLGARLEPHHRILTGAGQVEPSDFIAFCHALDDKVRPRIFMDYVDVHDDHIEDFFAKLAVKQREIPWPTIPQIGLGFDYPDGSPYDGKVAAGYYDAHLRTLALCLKRYGKPVFLRIGYEFHGTWNGYTPRSYIQAYRRVVDVLRKEHADNVATIWCAEAGALPADYMKFYPGDDYVDWWGIDLFIATDFEKPNPRAFMQNAERHHKPVMIGESTARKVTTLRGLKSWTEWFVPYFRFIDEHPNVKAFCYINWDWDKYSKLYGNDWWGWGDCRVVKGSVVATRLEEELSNPIYAQADRP</sequence>
<dbReference type="EC" id="3.2.1.32" evidence="5"/>
<evidence type="ECO:0000256" key="2">
    <source>
        <dbReference type="ARBA" id="ARBA00022801"/>
    </source>
</evidence>
<comment type="caution">
    <text evidence="5">The sequence shown here is derived from an EMBL/GenBank/DDBJ whole genome shotgun (WGS) entry which is preliminary data.</text>
</comment>
<keyword evidence="2 5" id="KW-0378">Hydrolase</keyword>
<dbReference type="PANTHER" id="PTHR40079:SF4">
    <property type="entry name" value="GH26 DOMAIN-CONTAINING PROTEIN-RELATED"/>
    <property type="match status" value="1"/>
</dbReference>
<name>A0A1J5R292_9ZZZZ</name>
<dbReference type="PROSITE" id="PS51764">
    <property type="entry name" value="GH26"/>
    <property type="match status" value="1"/>
</dbReference>
<dbReference type="PANTHER" id="PTHR40079">
    <property type="entry name" value="MANNAN ENDO-1,4-BETA-MANNOSIDASE E-RELATED"/>
    <property type="match status" value="1"/>
</dbReference>
<gene>
    <name evidence="5" type="primary">txyA</name>
    <name evidence="5" type="ORF">GALL_280200</name>
</gene>
<protein>
    <submittedName>
        <fullName evidence="5">Beta-1,3-xylanase</fullName>
        <ecNumber evidence="5">3.2.1.32</ecNumber>
    </submittedName>
</protein>
<keyword evidence="5" id="KW-0858">Xylan degradation</keyword>
<evidence type="ECO:0000259" key="4">
    <source>
        <dbReference type="PROSITE" id="PS51764"/>
    </source>
</evidence>
<dbReference type="Gene3D" id="3.20.20.80">
    <property type="entry name" value="Glycosidases"/>
    <property type="match status" value="1"/>
</dbReference>
<feature type="domain" description="GH26" evidence="4">
    <location>
        <begin position="22"/>
        <end position="310"/>
    </location>
</feature>
<organism evidence="5">
    <name type="scientific">mine drainage metagenome</name>
    <dbReference type="NCBI Taxonomy" id="410659"/>
    <lineage>
        <taxon>unclassified sequences</taxon>
        <taxon>metagenomes</taxon>
        <taxon>ecological metagenomes</taxon>
    </lineage>
</organism>
<dbReference type="GO" id="GO:0033905">
    <property type="term" value="F:xylan endo-1,3-beta-xylosidase activity"/>
    <property type="evidence" value="ECO:0007669"/>
    <property type="project" value="UniProtKB-EC"/>
</dbReference>
<dbReference type="SUPFAM" id="SSF51445">
    <property type="entry name" value="(Trans)glycosidases"/>
    <property type="match status" value="1"/>
</dbReference>
<dbReference type="InterPro" id="IPR000805">
    <property type="entry name" value="Glyco_hydro_26"/>
</dbReference>
<dbReference type="InterPro" id="IPR017853">
    <property type="entry name" value="GH"/>
</dbReference>
<dbReference type="GO" id="GO:0006080">
    <property type="term" value="P:substituted mannan metabolic process"/>
    <property type="evidence" value="ECO:0007669"/>
    <property type="project" value="InterPro"/>
</dbReference>
<proteinExistence type="inferred from homology"/>
<evidence type="ECO:0000256" key="1">
    <source>
        <dbReference type="ARBA" id="ARBA00007754"/>
    </source>
</evidence>
<dbReference type="EMBL" id="MLJW01000305">
    <property type="protein sequence ID" value="OIQ90065.1"/>
    <property type="molecule type" value="Genomic_DNA"/>
</dbReference>
<reference evidence="5" key="1">
    <citation type="submission" date="2016-10" db="EMBL/GenBank/DDBJ databases">
        <title>Sequence of Gallionella enrichment culture.</title>
        <authorList>
            <person name="Poehlein A."/>
            <person name="Muehling M."/>
            <person name="Daniel R."/>
        </authorList>
    </citation>
    <scope>NUCLEOTIDE SEQUENCE</scope>
</reference>
<dbReference type="GO" id="GO:0045493">
    <property type="term" value="P:xylan catabolic process"/>
    <property type="evidence" value="ECO:0007669"/>
    <property type="project" value="UniProtKB-KW"/>
</dbReference>
<dbReference type="Pfam" id="PF02156">
    <property type="entry name" value="Glyco_hydro_26"/>
    <property type="match status" value="1"/>
</dbReference>
<accession>A0A1J5R292</accession>
<dbReference type="AlphaFoldDB" id="A0A1J5R292"/>
<dbReference type="InterPro" id="IPR022790">
    <property type="entry name" value="GH26_dom"/>
</dbReference>
<keyword evidence="5" id="KW-0624">Polysaccharide degradation</keyword>
<comment type="similarity">
    <text evidence="1">Belongs to the glycosyl hydrolase 26 family.</text>
</comment>
<evidence type="ECO:0000256" key="3">
    <source>
        <dbReference type="ARBA" id="ARBA00023295"/>
    </source>
</evidence>